<feature type="transmembrane region" description="Helical" evidence="2">
    <location>
        <begin position="134"/>
        <end position="159"/>
    </location>
</feature>
<keyword evidence="1" id="KW-0106">Calcium</keyword>
<dbReference type="AlphaFoldDB" id="A0A183SD56"/>
<dbReference type="Gene3D" id="2.60.40.60">
    <property type="entry name" value="Cadherins"/>
    <property type="match status" value="1"/>
</dbReference>
<name>A0A183SD56_SCHSO</name>
<dbReference type="STRING" id="70667.A0A183SD56"/>
<evidence type="ECO:0000313" key="4">
    <source>
        <dbReference type="EMBL" id="VDL88539.1"/>
    </source>
</evidence>
<protein>
    <submittedName>
        <fullName evidence="6">Cadherin domain-containing protein</fullName>
    </submittedName>
</protein>
<dbReference type="GO" id="GO:0007156">
    <property type="term" value="P:homophilic cell adhesion via plasma membrane adhesion molecules"/>
    <property type="evidence" value="ECO:0007669"/>
    <property type="project" value="InterPro"/>
</dbReference>
<evidence type="ECO:0000313" key="5">
    <source>
        <dbReference type="Proteomes" id="UP000275846"/>
    </source>
</evidence>
<dbReference type="InterPro" id="IPR015919">
    <property type="entry name" value="Cadherin-like_sf"/>
</dbReference>
<sequence length="372" mass="40429">MEKRQVIVVDPDAGINGSVQYFLASQKSFTQEASADEDALKLATPTNRESQLFELDRRRGTLSLKHELSEADVGQVFRLHIIASDMAASPLQSDSILMVQVDRSEPRGEVASRKWASAGFGAFGKNISDSMINFFIIIFIVVAAFIISAVLLTAVCLVLRKPRRNINNPHISRTYCTSVSELPVSFSGPNNFAMSSTGKLHAKIAIMTDYVPEDWVSDPSTLPNSESVLYARMTPTMLQCVADRNRYLRETEAEHTHIYAYGGNSSCQSAEGPVAAVELTDSAEMQYASLGMASGRLGAVTVSAGAGLAFSTSPFVEYSFPRRQNTGTACNVESVAWIDSQDIFSGRPETYSLHLGSLAVSPVIELVGTSRF</sequence>
<accession>A0A183SD56</accession>
<keyword evidence="5" id="KW-1185">Reference proteome</keyword>
<dbReference type="SUPFAM" id="SSF49313">
    <property type="entry name" value="Cadherin-like"/>
    <property type="match status" value="1"/>
</dbReference>
<keyword evidence="2" id="KW-1133">Transmembrane helix</keyword>
<evidence type="ECO:0000256" key="1">
    <source>
        <dbReference type="PROSITE-ProRule" id="PRU00043"/>
    </source>
</evidence>
<dbReference type="CDD" id="cd11304">
    <property type="entry name" value="Cadherin_repeat"/>
    <property type="match status" value="1"/>
</dbReference>
<keyword evidence="2" id="KW-0472">Membrane</keyword>
<dbReference type="PROSITE" id="PS50268">
    <property type="entry name" value="CADHERIN_2"/>
    <property type="match status" value="1"/>
</dbReference>
<dbReference type="EMBL" id="UYSU01032184">
    <property type="protein sequence ID" value="VDL88539.1"/>
    <property type="molecule type" value="Genomic_DNA"/>
</dbReference>
<dbReference type="InterPro" id="IPR002126">
    <property type="entry name" value="Cadherin-like_dom"/>
</dbReference>
<organism evidence="6">
    <name type="scientific">Schistocephalus solidus</name>
    <name type="common">Tapeworm</name>
    <dbReference type="NCBI Taxonomy" id="70667"/>
    <lineage>
        <taxon>Eukaryota</taxon>
        <taxon>Metazoa</taxon>
        <taxon>Spiralia</taxon>
        <taxon>Lophotrochozoa</taxon>
        <taxon>Platyhelminthes</taxon>
        <taxon>Cestoda</taxon>
        <taxon>Eucestoda</taxon>
        <taxon>Diphyllobothriidea</taxon>
        <taxon>Diphyllobothriidae</taxon>
        <taxon>Schistocephalus</taxon>
    </lineage>
</organism>
<evidence type="ECO:0000259" key="3">
    <source>
        <dbReference type="PROSITE" id="PS50268"/>
    </source>
</evidence>
<dbReference type="WBParaSite" id="SSLN_0000222401-mRNA-1">
    <property type="protein sequence ID" value="SSLN_0000222401-mRNA-1"/>
    <property type="gene ID" value="SSLN_0000222401"/>
</dbReference>
<reference evidence="6" key="1">
    <citation type="submission" date="2016-06" db="UniProtKB">
        <authorList>
            <consortium name="WormBaseParasite"/>
        </authorList>
    </citation>
    <scope>IDENTIFICATION</scope>
</reference>
<dbReference type="GO" id="GO:0016020">
    <property type="term" value="C:membrane"/>
    <property type="evidence" value="ECO:0007669"/>
    <property type="project" value="InterPro"/>
</dbReference>
<dbReference type="GO" id="GO:0005509">
    <property type="term" value="F:calcium ion binding"/>
    <property type="evidence" value="ECO:0007669"/>
    <property type="project" value="UniProtKB-UniRule"/>
</dbReference>
<reference evidence="4 5" key="2">
    <citation type="submission" date="2018-11" db="EMBL/GenBank/DDBJ databases">
        <authorList>
            <consortium name="Pathogen Informatics"/>
        </authorList>
    </citation>
    <scope>NUCLEOTIDE SEQUENCE [LARGE SCALE GENOMIC DNA]</scope>
    <source>
        <strain evidence="4 5">NST_G2</strain>
    </source>
</reference>
<keyword evidence="2" id="KW-0812">Transmembrane</keyword>
<dbReference type="Proteomes" id="UP000275846">
    <property type="component" value="Unassembled WGS sequence"/>
</dbReference>
<gene>
    <name evidence="4" type="ORF">SSLN_LOCUS2154</name>
</gene>
<dbReference type="OrthoDB" id="10493134at2759"/>
<evidence type="ECO:0000313" key="6">
    <source>
        <dbReference type="WBParaSite" id="SSLN_0000222401-mRNA-1"/>
    </source>
</evidence>
<proteinExistence type="predicted"/>
<evidence type="ECO:0000256" key="2">
    <source>
        <dbReference type="SAM" id="Phobius"/>
    </source>
</evidence>
<feature type="domain" description="Cadherin" evidence="3">
    <location>
        <begin position="5"/>
        <end position="111"/>
    </location>
</feature>